<feature type="transmembrane region" description="Helical" evidence="18">
    <location>
        <begin position="968"/>
        <end position="986"/>
    </location>
</feature>
<comment type="subcellular location">
    <subcellularLocation>
        <location evidence="1">Cell membrane</location>
        <topology evidence="1">Multi-pass membrane protein</topology>
    </subcellularLocation>
    <subcellularLocation>
        <location evidence="18">Membrane</location>
        <topology evidence="18">Multi-pass membrane protein</topology>
    </subcellularLocation>
</comment>
<dbReference type="PROSITE" id="PS00154">
    <property type="entry name" value="ATPASE_E1_E2"/>
    <property type="match status" value="1"/>
</dbReference>
<dbReference type="PANTHER" id="PTHR24093:SF377">
    <property type="entry name" value="PLASMA MEMBRANE CALCIUM-TRANSPORTING ATPASE 2"/>
    <property type="match status" value="1"/>
</dbReference>
<keyword evidence="14" id="KW-1278">Translocase</keyword>
<evidence type="ECO:0000256" key="5">
    <source>
        <dbReference type="ARBA" id="ARBA00022553"/>
    </source>
</evidence>
<dbReference type="InterPro" id="IPR059000">
    <property type="entry name" value="ATPase_P-type_domA"/>
</dbReference>
<keyword evidence="16 18" id="KW-0406">Ion transport</keyword>
<protein>
    <recommendedName>
        <fullName evidence="18">Calcium-transporting ATPase</fullName>
        <ecNumber evidence="18">7.2.2.10</ecNumber>
    </recommendedName>
</protein>
<dbReference type="SUPFAM" id="SSF81665">
    <property type="entry name" value="Calcium ATPase, transmembrane domain M"/>
    <property type="match status" value="1"/>
</dbReference>
<feature type="compositionally biased region" description="Basic and acidic residues" evidence="19">
    <location>
        <begin position="300"/>
        <end position="309"/>
    </location>
</feature>
<dbReference type="InterPro" id="IPR023299">
    <property type="entry name" value="ATPase_P-typ_cyto_dom_N"/>
</dbReference>
<keyword evidence="21" id="KW-1185">Reference proteome</keyword>
<dbReference type="SFLD" id="SFLDS00003">
    <property type="entry name" value="Haloacid_Dehalogenase"/>
    <property type="match status" value="1"/>
</dbReference>
<feature type="compositionally biased region" description="Basic and acidic residues" evidence="19">
    <location>
        <begin position="343"/>
        <end position="354"/>
    </location>
</feature>
<feature type="compositionally biased region" description="Polar residues" evidence="19">
    <location>
        <begin position="1226"/>
        <end position="1243"/>
    </location>
</feature>
<dbReference type="InterPro" id="IPR004014">
    <property type="entry name" value="ATPase_P-typ_cation-transptr_N"/>
</dbReference>
<evidence type="ECO:0000256" key="3">
    <source>
        <dbReference type="ARBA" id="ARBA00022448"/>
    </source>
</evidence>
<dbReference type="PRINTS" id="PR00119">
    <property type="entry name" value="CATATPASE"/>
</dbReference>
<keyword evidence="4" id="KW-1003">Cell membrane</keyword>
<dbReference type="Pfam" id="PF13246">
    <property type="entry name" value="Cation_ATPase"/>
    <property type="match status" value="1"/>
</dbReference>
<evidence type="ECO:0000256" key="12">
    <source>
        <dbReference type="ARBA" id="ARBA00022842"/>
    </source>
</evidence>
<feature type="domain" description="Cation-transporting P-type ATPase N-terminal" evidence="20">
    <location>
        <begin position="51"/>
        <end position="125"/>
    </location>
</feature>
<comment type="similarity">
    <text evidence="2 18">Belongs to the cation transport ATPase (P-type) (TC 3.A.3) family. Type IIB subfamily.</text>
</comment>
<evidence type="ECO:0000256" key="10">
    <source>
        <dbReference type="ARBA" id="ARBA00022837"/>
    </source>
</evidence>
<dbReference type="InterPro" id="IPR044492">
    <property type="entry name" value="P_typ_ATPase_HD_dom"/>
</dbReference>
<feature type="region of interest" description="Disordered" evidence="19">
    <location>
        <begin position="293"/>
        <end position="354"/>
    </location>
</feature>
<dbReference type="Gene3D" id="2.70.150.10">
    <property type="entry name" value="Calcium-transporting ATPase, cytoplasmic transduction domain A"/>
    <property type="match status" value="1"/>
</dbReference>
<proteinExistence type="inferred from homology"/>
<keyword evidence="15 18" id="KW-1133">Transmembrane helix</keyword>
<dbReference type="NCBIfam" id="TIGR01494">
    <property type="entry name" value="ATPase_P-type"/>
    <property type="match status" value="3"/>
</dbReference>
<dbReference type="SFLD" id="SFLDG00002">
    <property type="entry name" value="C1.7:_P-type_atpase_like"/>
    <property type="match status" value="1"/>
</dbReference>
<dbReference type="InterPro" id="IPR006068">
    <property type="entry name" value="ATPase_P-typ_cation-transptr_C"/>
</dbReference>
<feature type="transmembrane region" description="Helical" evidence="18">
    <location>
        <begin position="853"/>
        <end position="874"/>
    </location>
</feature>
<evidence type="ECO:0000256" key="14">
    <source>
        <dbReference type="ARBA" id="ARBA00022967"/>
    </source>
</evidence>
<dbReference type="InterPro" id="IPR006408">
    <property type="entry name" value="P-type_ATPase_IIB"/>
</dbReference>
<dbReference type="InterPro" id="IPR018303">
    <property type="entry name" value="ATPase_P-typ_P_site"/>
</dbReference>
<evidence type="ECO:0000256" key="16">
    <source>
        <dbReference type="ARBA" id="ARBA00023065"/>
    </source>
</evidence>
<feature type="region of interest" description="Disordered" evidence="19">
    <location>
        <begin position="1128"/>
        <end position="1151"/>
    </location>
</feature>
<reference evidence="22" key="1">
    <citation type="submission" date="2025-08" db="UniProtKB">
        <authorList>
            <consortium name="RefSeq"/>
        </authorList>
    </citation>
    <scope>IDENTIFICATION</scope>
</reference>
<evidence type="ECO:0000256" key="11">
    <source>
        <dbReference type="ARBA" id="ARBA00022840"/>
    </source>
</evidence>
<evidence type="ECO:0000313" key="22">
    <source>
        <dbReference type="RefSeq" id="XP_045561334.1"/>
    </source>
</evidence>
<dbReference type="SFLD" id="SFLDF00027">
    <property type="entry name" value="p-type_atpase"/>
    <property type="match status" value="1"/>
</dbReference>
<dbReference type="InterPro" id="IPR008250">
    <property type="entry name" value="ATPase_P-typ_transduc_dom_A_sf"/>
</dbReference>
<dbReference type="Pfam" id="PF00690">
    <property type="entry name" value="Cation_ATPase_N"/>
    <property type="match status" value="1"/>
</dbReference>
<dbReference type="InterPro" id="IPR023298">
    <property type="entry name" value="ATPase_P-typ_TM_dom_sf"/>
</dbReference>
<feature type="transmembrane region" description="Helical" evidence="18">
    <location>
        <begin position="930"/>
        <end position="948"/>
    </location>
</feature>
<evidence type="ECO:0000256" key="9">
    <source>
        <dbReference type="ARBA" id="ARBA00022741"/>
    </source>
</evidence>
<feature type="transmembrane region" description="Helical" evidence="18">
    <location>
        <begin position="1006"/>
        <end position="1026"/>
    </location>
</feature>
<dbReference type="Pfam" id="PF08282">
    <property type="entry name" value="Hydrolase_3"/>
    <property type="match status" value="1"/>
</dbReference>
<dbReference type="InterPro" id="IPR001757">
    <property type="entry name" value="P_typ_ATPase"/>
</dbReference>
<dbReference type="Pfam" id="PF00122">
    <property type="entry name" value="E1-E2_ATPase"/>
    <property type="match status" value="1"/>
</dbReference>
<evidence type="ECO:0000256" key="13">
    <source>
        <dbReference type="ARBA" id="ARBA00022860"/>
    </source>
</evidence>
<evidence type="ECO:0000256" key="2">
    <source>
        <dbReference type="ARBA" id="ARBA00006124"/>
    </source>
</evidence>
<evidence type="ECO:0000256" key="18">
    <source>
        <dbReference type="RuleBase" id="RU361146"/>
    </source>
</evidence>
<evidence type="ECO:0000256" key="6">
    <source>
        <dbReference type="ARBA" id="ARBA00022568"/>
    </source>
</evidence>
<evidence type="ECO:0000256" key="19">
    <source>
        <dbReference type="SAM" id="MobiDB-lite"/>
    </source>
</evidence>
<keyword evidence="17 18" id="KW-0472">Membrane</keyword>
<evidence type="ECO:0000256" key="1">
    <source>
        <dbReference type="ARBA" id="ARBA00004651"/>
    </source>
</evidence>
<feature type="transmembrane region" description="Helical" evidence="18">
    <location>
        <begin position="418"/>
        <end position="444"/>
    </location>
</feature>
<keyword evidence="9 18" id="KW-0547">Nucleotide-binding</keyword>
<keyword evidence="8" id="KW-0479">Metal-binding</keyword>
<gene>
    <name evidence="22" type="primary">atp2b2</name>
</gene>
<dbReference type="RefSeq" id="XP_045561334.1">
    <property type="nucleotide sequence ID" value="XM_045705378.1"/>
</dbReference>
<evidence type="ECO:0000256" key="17">
    <source>
        <dbReference type="ARBA" id="ARBA00023136"/>
    </source>
</evidence>
<evidence type="ECO:0000256" key="4">
    <source>
        <dbReference type="ARBA" id="ARBA00022475"/>
    </source>
</evidence>
<dbReference type="GeneID" id="106583788"/>
<dbReference type="SUPFAM" id="SSF81653">
    <property type="entry name" value="Calcium ATPase, transduction domain A"/>
    <property type="match status" value="1"/>
</dbReference>
<name>A0ABM3DRA7_SALSA</name>
<comment type="caution">
    <text evidence="18">Lacks conserved residue(s) required for the propagation of feature annotation.</text>
</comment>
<dbReference type="Gene3D" id="3.40.1110.10">
    <property type="entry name" value="Calcium-transporting ATPase, cytoplasmic domain N"/>
    <property type="match status" value="1"/>
</dbReference>
<dbReference type="CDD" id="cd02081">
    <property type="entry name" value="P-type_ATPase_Ca_PMCA-like"/>
    <property type="match status" value="1"/>
</dbReference>
<dbReference type="NCBIfam" id="TIGR01517">
    <property type="entry name" value="ATPase-IIB_Ca"/>
    <property type="match status" value="1"/>
</dbReference>
<dbReference type="Gene3D" id="1.20.1110.10">
    <property type="entry name" value="Calcium-transporting ATPase, transmembrane domain"/>
    <property type="match status" value="3"/>
</dbReference>
<accession>A0ABM3DRA7</accession>
<feature type="transmembrane region" description="Helical" evidence="18">
    <location>
        <begin position="375"/>
        <end position="393"/>
    </location>
</feature>
<evidence type="ECO:0000256" key="8">
    <source>
        <dbReference type="ARBA" id="ARBA00022723"/>
    </source>
</evidence>
<keyword evidence="10 18" id="KW-0106">Calcium</keyword>
<dbReference type="Pfam" id="PF12424">
    <property type="entry name" value="ATP_Ca_trans_C"/>
    <property type="match status" value="2"/>
</dbReference>
<feature type="region of interest" description="Disordered" evidence="19">
    <location>
        <begin position="1169"/>
        <end position="1200"/>
    </location>
</feature>
<keyword evidence="13" id="KW-0112">Calmodulin-binding</keyword>
<sequence length="1263" mass="138938">MGDLTNSDYYAKNQRNDGSSNHEGGFGVSVMELRELMELRGSEAVVKIQEDYGDMDGLCQRLKTSPTEGLTGDVTDLDKRKEVYGENLIPPKKPKTFLQLVWEALQDVTLIILEVAALISLGLSFYQPPGGDSGESCGTAAAGAEDEGEAEAGWIEGAAILLSVVCVVLVTAFNDWSKEKQFRGLQNRIEQEQKFQVVRGAQVIQLPVAGIVVGDIAQIKYGDLLPADGVLIQGNDLKIDESSLTGESDHVKKAADRDPMLLSGTHVMEGSGRMLVTAVGVNSQTGIIFTLLGSGEPGEEEKKEKKGKIQDGNMENHQTKVKKQDGAAAMEMQPLKSAEGGEMEEKEKKKANVSKKEKSVLQGKLTKLAVQIGKAGLVMSAITVIILVLYFAVDNFVLQKRPWLTECTPIYVQYFVKFFIIGVTVLVVAVPEGLPLAVTISLAYSVKKMMKDNNLVRHLDACETMGNATTICSDKTGTLTTNRMTAVACYVGDVHYKEIPDPGLLSVKSLDILVNAISLNSAYTTKILPATKEGGLPIQVGNKTECGLLGLVLDLKRDYQPVRNQIPEEKLYKVYTFNSVRKSMSTVIKLPDGSFRMYSKGASEIVLKKCTKILNQEGEPRVFRPRDKDEMVKKVIEPMACDGLRTICVAFRDFPGDPEPLWDNENDILNELTAVCVVGIEDPVRPEVPSAIVRCQRAGITVRMVTGDNINTARAIAIKCGIIHPGEDFLCIDGKEFNRRIRNEKGEVEQERMDKVWPKLRVLARSSPTDKHTLVKGIIDSCLTDQRQVVAVTGDGTNDGPALKKADVGFAMGIAGTDVAKEASDIILTDDNFSSIVKAVMWGRNVYDSISKFLQFQLTVNVVAVIVAFTGACITQDSPLKAVQMLWVNLIMDTFASLALATEPPTEALLMRKPYGRNKPLISSTMTKNILGHGIYQLVIIFSLLFVGEQIFDIDSGRHAPLHSPPSEHYTIIFNTFVLMQLFNEINARKIHGERNVFDGIFRNPIFCSIVFGTFAIQIVIVQFGGKPFSCTPLDLEKWGWCTFLGLGELVWGQVIATIPNSKLRFLRGAGQLTKKNEMPGDEDMNEDNEEIDHAERELRRGQVLWFRGLNRIQTQIDVVNTFKSGSSYQGQLRRQSSTTSQNQDVTNVSSPSHIRVVNAFRSSLYEGLEKPDSRPSIHNFMTHPEFRIEDTTPHIPLIDDTDLEEDPALRMIPQSQTGSQPQSPNKNNNAVDSGINLTIDTTSKSAASSSPASPLHSLETSL</sequence>
<dbReference type="SUPFAM" id="SSF56784">
    <property type="entry name" value="HAD-like"/>
    <property type="match status" value="1"/>
</dbReference>
<keyword evidence="5" id="KW-0597">Phosphoprotein</keyword>
<dbReference type="InterPro" id="IPR022141">
    <property type="entry name" value="ATP_Ca_trans_C"/>
</dbReference>
<feature type="compositionally biased region" description="Low complexity" evidence="19">
    <location>
        <begin position="1214"/>
        <end position="1225"/>
    </location>
</feature>
<keyword evidence="6 18" id="KW-0109">Calcium transport</keyword>
<feature type="compositionally biased region" description="Low complexity" evidence="19">
    <location>
        <begin position="1244"/>
        <end position="1255"/>
    </location>
</feature>
<keyword evidence="11 18" id="KW-0067">ATP-binding</keyword>
<evidence type="ECO:0000313" key="21">
    <source>
        <dbReference type="Proteomes" id="UP001652741"/>
    </source>
</evidence>
<feature type="region of interest" description="Disordered" evidence="19">
    <location>
        <begin position="1"/>
        <end position="24"/>
    </location>
</feature>
<comment type="function">
    <text evidence="18">Catalyzes the hydrolysis of ATP coupled with the transport of calcium.</text>
</comment>
<dbReference type="EC" id="7.2.2.10" evidence="18"/>
<dbReference type="SUPFAM" id="SSF81660">
    <property type="entry name" value="Metal cation-transporting ATPase, ATP-binding domain N"/>
    <property type="match status" value="1"/>
</dbReference>
<dbReference type="PANTHER" id="PTHR24093">
    <property type="entry name" value="CATION TRANSPORTING ATPASE"/>
    <property type="match status" value="1"/>
</dbReference>
<keyword evidence="3 18" id="KW-0813">Transport</keyword>
<evidence type="ECO:0000256" key="15">
    <source>
        <dbReference type="ARBA" id="ARBA00022989"/>
    </source>
</evidence>
<feature type="region of interest" description="Disordered" evidence="19">
    <location>
        <begin position="1214"/>
        <end position="1263"/>
    </location>
</feature>
<organism evidence="21 22">
    <name type="scientific">Salmo salar</name>
    <name type="common">Atlantic salmon</name>
    <dbReference type="NCBI Taxonomy" id="8030"/>
    <lineage>
        <taxon>Eukaryota</taxon>
        <taxon>Metazoa</taxon>
        <taxon>Chordata</taxon>
        <taxon>Craniata</taxon>
        <taxon>Vertebrata</taxon>
        <taxon>Euteleostomi</taxon>
        <taxon>Actinopterygii</taxon>
        <taxon>Neopterygii</taxon>
        <taxon>Teleostei</taxon>
        <taxon>Protacanthopterygii</taxon>
        <taxon>Salmoniformes</taxon>
        <taxon>Salmonidae</taxon>
        <taxon>Salmoninae</taxon>
        <taxon>Salmo</taxon>
    </lineage>
</organism>
<dbReference type="InterPro" id="IPR036412">
    <property type="entry name" value="HAD-like_sf"/>
</dbReference>
<dbReference type="Proteomes" id="UP001652741">
    <property type="component" value="Chromosome ssa22"/>
</dbReference>
<comment type="catalytic activity">
    <reaction evidence="18">
        <text>Ca(2+)(in) + ATP + H2O = Ca(2+)(out) + ADP + phosphate + H(+)</text>
        <dbReference type="Rhea" id="RHEA:18105"/>
        <dbReference type="ChEBI" id="CHEBI:15377"/>
        <dbReference type="ChEBI" id="CHEBI:15378"/>
        <dbReference type="ChEBI" id="CHEBI:29108"/>
        <dbReference type="ChEBI" id="CHEBI:30616"/>
        <dbReference type="ChEBI" id="CHEBI:43474"/>
        <dbReference type="ChEBI" id="CHEBI:456216"/>
        <dbReference type="EC" id="7.2.2.10"/>
    </reaction>
</comment>
<keyword evidence="12" id="KW-0460">Magnesium</keyword>
<dbReference type="Pfam" id="PF00689">
    <property type="entry name" value="Cation_ATPase_C"/>
    <property type="match status" value="1"/>
</dbReference>
<evidence type="ECO:0000256" key="7">
    <source>
        <dbReference type="ARBA" id="ARBA00022692"/>
    </source>
</evidence>
<dbReference type="SMART" id="SM00831">
    <property type="entry name" value="Cation_ATPase_N"/>
    <property type="match status" value="1"/>
</dbReference>
<keyword evidence="7 18" id="KW-0812">Transmembrane</keyword>
<evidence type="ECO:0000259" key="20">
    <source>
        <dbReference type="SMART" id="SM00831"/>
    </source>
</evidence>
<dbReference type="PRINTS" id="PR00121">
    <property type="entry name" value="NAKATPASE"/>
</dbReference>